<comment type="caution">
    <text evidence="3">The sequence shown here is derived from an EMBL/GenBank/DDBJ whole genome shotgun (WGS) entry which is preliminary data.</text>
</comment>
<feature type="region of interest" description="Disordered" evidence="2">
    <location>
        <begin position="22"/>
        <end position="76"/>
    </location>
</feature>
<organism evidence="3 4">
    <name type="scientific">Planifilum fimeticola</name>
    <dbReference type="NCBI Taxonomy" id="201975"/>
    <lineage>
        <taxon>Bacteria</taxon>
        <taxon>Bacillati</taxon>
        <taxon>Bacillota</taxon>
        <taxon>Bacilli</taxon>
        <taxon>Bacillales</taxon>
        <taxon>Thermoactinomycetaceae</taxon>
        <taxon>Planifilum</taxon>
    </lineage>
</organism>
<dbReference type="RefSeq" id="WP_106344763.1">
    <property type="nucleotide sequence ID" value="NZ_PVNE01000008.1"/>
</dbReference>
<proteinExistence type="predicted"/>
<keyword evidence="4" id="KW-1185">Reference proteome</keyword>
<dbReference type="EMBL" id="PVNE01000008">
    <property type="protein sequence ID" value="PRX41126.1"/>
    <property type="molecule type" value="Genomic_DNA"/>
</dbReference>
<dbReference type="OrthoDB" id="2967741at2"/>
<evidence type="ECO:0000256" key="1">
    <source>
        <dbReference type="SAM" id="Coils"/>
    </source>
</evidence>
<evidence type="ECO:0000256" key="2">
    <source>
        <dbReference type="SAM" id="MobiDB-lite"/>
    </source>
</evidence>
<keyword evidence="1" id="KW-0175">Coiled coil</keyword>
<sequence>MELLILIVAFVLWILQKALSSPNKEAAKKRKKRPPAPTPWRDPWGERTDTIPFPDLSEEDALGEPVRPPSPSATGSVKEIIQNLPEEIRDAAEQVKTDVQGAISEAEKRVETLKEVQPPIPSLKRKKTIGLEKGLFTKNSLVRGIILQEVLGPPPSRRYWQRTHRRAP</sequence>
<protein>
    <submittedName>
        <fullName evidence="3">Uncharacterized protein</fullName>
    </submittedName>
</protein>
<feature type="coiled-coil region" evidence="1">
    <location>
        <begin position="89"/>
        <end position="116"/>
    </location>
</feature>
<reference evidence="3 4" key="1">
    <citation type="submission" date="2018-03" db="EMBL/GenBank/DDBJ databases">
        <title>Genomic Encyclopedia of Archaeal and Bacterial Type Strains, Phase II (KMG-II): from individual species to whole genera.</title>
        <authorList>
            <person name="Goeker M."/>
        </authorList>
    </citation>
    <scope>NUCLEOTIDE SEQUENCE [LARGE SCALE GENOMIC DNA]</scope>
    <source>
        <strain evidence="3 4">DSM 44946</strain>
    </source>
</reference>
<dbReference type="Proteomes" id="UP000237797">
    <property type="component" value="Unassembled WGS sequence"/>
</dbReference>
<accession>A0A2T0LFV8</accession>
<gene>
    <name evidence="3" type="ORF">CLV97_10856</name>
</gene>
<dbReference type="AlphaFoldDB" id="A0A2T0LFV8"/>
<name>A0A2T0LFV8_9BACL</name>
<evidence type="ECO:0000313" key="4">
    <source>
        <dbReference type="Proteomes" id="UP000237797"/>
    </source>
</evidence>
<evidence type="ECO:0000313" key="3">
    <source>
        <dbReference type="EMBL" id="PRX41126.1"/>
    </source>
</evidence>